<dbReference type="InterPro" id="IPR027417">
    <property type="entry name" value="P-loop_NTPase"/>
</dbReference>
<dbReference type="KEGG" id="tpi:TREPR_1396"/>
<accession>F5YQP5</accession>
<gene>
    <name evidence="5" type="ordered locus">TREPR_1396</name>
</gene>
<evidence type="ECO:0000313" key="6">
    <source>
        <dbReference type="Proteomes" id="UP000009223"/>
    </source>
</evidence>
<dbReference type="RefSeq" id="WP_015708694.1">
    <property type="nucleotide sequence ID" value="NC_015578.1"/>
</dbReference>
<dbReference type="Pfam" id="PF00437">
    <property type="entry name" value="T2SSE"/>
    <property type="match status" value="1"/>
</dbReference>
<name>F5YQP5_TREPZ</name>
<sequence>MTKFTSLENYEPIPEGGSQYPIEFIEARGFIKLREDEKLVEIGFTEKAEELIKGILRNYHKKSVVFIPIDPAELSAYLGNKLGEIQAPENREEPEDDSVLLDKLANDAPIINLVNSICIEGIRSGASDIHLESTGPRPGVPGGLRVRYRLDGILRTVKTIEGSRFPAISSRIKVMANLNILERRQPQDGRITVKLGNEQVDLRVSIVPVAGGESIVLRILGKKASVSLTELGFHDEQVQALKRLLRMPHGLILITGPTGSGKTTTLNAMLREIVSDSLKIVAIEDPVEFLMDGVNQIQINEQIGLGFDILLRRVLRQDPNVIMIGEIRDSATAEIALRSALTGHLVLSTLHTNDAVSVIPRLINMGIEPYLIASVLRGAAAQRLVRRICPNCKEAYTPGPEEQRFLAAANISADTLYHGQGCSVCGFTGFSGRTIAAELFTSSSGLEDLILGRANGAALTGYLQKQGMKTLLEDGLGKALGGITTLAEVEREIILASGGA</sequence>
<evidence type="ECO:0000259" key="4">
    <source>
        <dbReference type="SMART" id="SM00382"/>
    </source>
</evidence>
<dbReference type="EMBL" id="CP001843">
    <property type="protein sequence ID" value="AEF85326.1"/>
    <property type="molecule type" value="Genomic_DNA"/>
</dbReference>
<evidence type="ECO:0000256" key="1">
    <source>
        <dbReference type="ARBA" id="ARBA00006611"/>
    </source>
</evidence>
<organism evidence="5 6">
    <name type="scientific">Treponema primitia (strain ATCC BAA-887 / DSM 12427 / ZAS-2)</name>
    <dbReference type="NCBI Taxonomy" id="545694"/>
    <lineage>
        <taxon>Bacteria</taxon>
        <taxon>Pseudomonadati</taxon>
        <taxon>Spirochaetota</taxon>
        <taxon>Spirochaetia</taxon>
        <taxon>Spirochaetales</taxon>
        <taxon>Treponemataceae</taxon>
        <taxon>Treponema</taxon>
    </lineage>
</organism>
<keyword evidence="3" id="KW-0067">ATP-binding</keyword>
<reference evidence="5 6" key="2">
    <citation type="journal article" date="2011" name="ISME J.">
        <title>RNA-seq reveals cooperative metabolic interactions between two termite-gut spirochete species in co-culture.</title>
        <authorList>
            <person name="Rosenthal A.Z."/>
            <person name="Matson E.G."/>
            <person name="Eldar A."/>
            <person name="Leadbetter J.R."/>
        </authorList>
    </citation>
    <scope>NUCLEOTIDE SEQUENCE [LARGE SCALE GENOMIC DNA]</scope>
    <source>
        <strain evidence="6">ATCC BAA-887 / DSM 12427 / ZAS-2</strain>
    </source>
</reference>
<dbReference type="Proteomes" id="UP000009223">
    <property type="component" value="Chromosome"/>
</dbReference>
<dbReference type="GO" id="GO:0016887">
    <property type="term" value="F:ATP hydrolysis activity"/>
    <property type="evidence" value="ECO:0007669"/>
    <property type="project" value="TreeGrafter"/>
</dbReference>
<dbReference type="GO" id="GO:0005886">
    <property type="term" value="C:plasma membrane"/>
    <property type="evidence" value="ECO:0007669"/>
    <property type="project" value="TreeGrafter"/>
</dbReference>
<protein>
    <submittedName>
        <fullName evidence="5">General secretion pathway protein E (Type II traffic warden ATPase)</fullName>
    </submittedName>
</protein>
<dbReference type="HOGENOM" id="CLU_013446_10_3_12"/>
<dbReference type="OrthoDB" id="9808272at2"/>
<dbReference type="SMART" id="SM00382">
    <property type="entry name" value="AAA"/>
    <property type="match status" value="1"/>
</dbReference>
<dbReference type="AlphaFoldDB" id="F5YQP5"/>
<dbReference type="eggNOG" id="COG2804">
    <property type="taxonomic scope" value="Bacteria"/>
</dbReference>
<evidence type="ECO:0000256" key="2">
    <source>
        <dbReference type="ARBA" id="ARBA00022741"/>
    </source>
</evidence>
<dbReference type="Gene3D" id="3.40.50.300">
    <property type="entry name" value="P-loop containing nucleotide triphosphate hydrolases"/>
    <property type="match status" value="1"/>
</dbReference>
<dbReference type="STRING" id="545694.TREPR_1396"/>
<dbReference type="CDD" id="cd01129">
    <property type="entry name" value="PulE-GspE-like"/>
    <property type="match status" value="1"/>
</dbReference>
<reference evidence="6" key="1">
    <citation type="submission" date="2009-12" db="EMBL/GenBank/DDBJ databases">
        <title>Complete sequence of Treponema primitia strain ZAS-2.</title>
        <authorList>
            <person name="Tetu S.G."/>
            <person name="Matson E."/>
            <person name="Ren Q."/>
            <person name="Seshadri R."/>
            <person name="Elbourne L."/>
            <person name="Hassan K.A."/>
            <person name="Durkin A."/>
            <person name="Radune D."/>
            <person name="Mohamoud Y."/>
            <person name="Shay R."/>
            <person name="Jin S."/>
            <person name="Zhang X."/>
            <person name="Lucey K."/>
            <person name="Ballor N.R."/>
            <person name="Ottesen E."/>
            <person name="Rosenthal R."/>
            <person name="Allen A."/>
            <person name="Leadbetter J.R."/>
            <person name="Paulsen I.T."/>
        </authorList>
    </citation>
    <scope>NUCLEOTIDE SEQUENCE [LARGE SCALE GENOMIC DNA]</scope>
    <source>
        <strain evidence="6">ATCC BAA-887 / DSM 12427 / ZAS-2</strain>
    </source>
</reference>
<feature type="domain" description="AAA+ ATPase" evidence="4">
    <location>
        <begin position="248"/>
        <end position="369"/>
    </location>
</feature>
<evidence type="ECO:0000256" key="3">
    <source>
        <dbReference type="ARBA" id="ARBA00022840"/>
    </source>
</evidence>
<dbReference type="InterPro" id="IPR001482">
    <property type="entry name" value="T2SS/T4SS_dom"/>
</dbReference>
<dbReference type="SUPFAM" id="SSF52540">
    <property type="entry name" value="P-loop containing nucleoside triphosphate hydrolases"/>
    <property type="match status" value="1"/>
</dbReference>
<comment type="similarity">
    <text evidence="1">Belongs to the GSP E family.</text>
</comment>
<dbReference type="InterPro" id="IPR003593">
    <property type="entry name" value="AAA+_ATPase"/>
</dbReference>
<keyword evidence="6" id="KW-1185">Reference proteome</keyword>
<dbReference type="PANTHER" id="PTHR30258:SF2">
    <property type="entry name" value="COMG OPERON PROTEIN 1"/>
    <property type="match status" value="1"/>
</dbReference>
<proteinExistence type="inferred from homology"/>
<dbReference type="PANTHER" id="PTHR30258">
    <property type="entry name" value="TYPE II SECRETION SYSTEM PROTEIN GSPE-RELATED"/>
    <property type="match status" value="1"/>
</dbReference>
<dbReference type="Gene3D" id="3.30.450.90">
    <property type="match status" value="1"/>
</dbReference>
<dbReference type="GO" id="GO:0005524">
    <property type="term" value="F:ATP binding"/>
    <property type="evidence" value="ECO:0007669"/>
    <property type="project" value="UniProtKB-KW"/>
</dbReference>
<keyword evidence="2" id="KW-0547">Nucleotide-binding</keyword>
<evidence type="ECO:0000313" key="5">
    <source>
        <dbReference type="EMBL" id="AEF85326.1"/>
    </source>
</evidence>